<evidence type="ECO:0000256" key="2">
    <source>
        <dbReference type="SAM" id="Phobius"/>
    </source>
</evidence>
<evidence type="ECO:0000313" key="4">
    <source>
        <dbReference type="Proteomes" id="UP001595955"/>
    </source>
</evidence>
<keyword evidence="2" id="KW-1133">Transmembrane helix</keyword>
<evidence type="ECO:0000256" key="1">
    <source>
        <dbReference type="SAM" id="MobiDB-lite"/>
    </source>
</evidence>
<protein>
    <submittedName>
        <fullName evidence="3">YitT family protein</fullName>
    </submittedName>
</protein>
<feature type="transmembrane region" description="Helical" evidence="2">
    <location>
        <begin position="79"/>
        <end position="104"/>
    </location>
</feature>
<feature type="transmembrane region" description="Helical" evidence="2">
    <location>
        <begin position="48"/>
        <end position="67"/>
    </location>
</feature>
<accession>A0ABV9D7Q0</accession>
<dbReference type="PANTHER" id="PTHR40078">
    <property type="entry name" value="INTEGRAL MEMBRANE PROTEIN-RELATED"/>
    <property type="match status" value="1"/>
</dbReference>
<dbReference type="Pfam" id="PF19700">
    <property type="entry name" value="DUF6198"/>
    <property type="match status" value="1"/>
</dbReference>
<dbReference type="EMBL" id="JBHSGF010000003">
    <property type="protein sequence ID" value="MFC4554755.1"/>
    <property type="molecule type" value="Genomic_DNA"/>
</dbReference>
<proteinExistence type="predicted"/>
<name>A0ABV9D7Q0_9MICO</name>
<feature type="compositionally biased region" description="Low complexity" evidence="1">
    <location>
        <begin position="1"/>
        <end position="19"/>
    </location>
</feature>
<feature type="region of interest" description="Disordered" evidence="1">
    <location>
        <begin position="1"/>
        <end position="20"/>
    </location>
</feature>
<sequence length="233" mass="23921">MTLLPRRGPSPTAGAPAPGGVAGRADLGGGWRAWLLPADRPVRRYTQLVGGIAVQGVGTALAVHAVLGNMPWDVLHEGVALTTGLLSIGGWMIAVGLVVLLLWLPLRERPGVGTVVNTITAGLWADLFLRVLPAPESVGLAVVLALLGILAHGVGTAIYIGAGLGSGPRDGLMTGLVDRFGGSVRVVRTALEAFVVAVGWVCGGTIGIMTLVYAVTVGWVIHAVLPYVRVSRA</sequence>
<keyword evidence="2" id="KW-0812">Transmembrane</keyword>
<dbReference type="Proteomes" id="UP001595955">
    <property type="component" value="Unassembled WGS sequence"/>
</dbReference>
<dbReference type="RefSeq" id="WP_127573664.1">
    <property type="nucleotide sequence ID" value="NZ_CP033325.1"/>
</dbReference>
<dbReference type="InterPro" id="IPR038750">
    <property type="entry name" value="YczE/YyaS-like"/>
</dbReference>
<feature type="transmembrane region" description="Helical" evidence="2">
    <location>
        <begin position="111"/>
        <end position="132"/>
    </location>
</feature>
<keyword evidence="4" id="KW-1185">Reference proteome</keyword>
<feature type="transmembrane region" description="Helical" evidence="2">
    <location>
        <begin position="206"/>
        <end position="228"/>
    </location>
</feature>
<keyword evidence="2" id="KW-0472">Membrane</keyword>
<feature type="transmembrane region" description="Helical" evidence="2">
    <location>
        <begin position="138"/>
        <end position="161"/>
    </location>
</feature>
<organism evidence="3 4">
    <name type="scientific">Georgenia faecalis</name>
    <dbReference type="NCBI Taxonomy" id="2483799"/>
    <lineage>
        <taxon>Bacteria</taxon>
        <taxon>Bacillati</taxon>
        <taxon>Actinomycetota</taxon>
        <taxon>Actinomycetes</taxon>
        <taxon>Micrococcales</taxon>
        <taxon>Bogoriellaceae</taxon>
        <taxon>Georgenia</taxon>
    </lineage>
</organism>
<evidence type="ECO:0000313" key="3">
    <source>
        <dbReference type="EMBL" id="MFC4554755.1"/>
    </source>
</evidence>
<gene>
    <name evidence="3" type="ORF">ACFO3F_05795</name>
</gene>
<reference evidence="4" key="1">
    <citation type="journal article" date="2019" name="Int. J. Syst. Evol. Microbiol.">
        <title>The Global Catalogue of Microorganisms (GCM) 10K type strain sequencing project: providing services to taxonomists for standard genome sequencing and annotation.</title>
        <authorList>
            <consortium name="The Broad Institute Genomics Platform"/>
            <consortium name="The Broad Institute Genome Sequencing Center for Infectious Disease"/>
            <person name="Wu L."/>
            <person name="Ma J."/>
        </authorList>
    </citation>
    <scope>NUCLEOTIDE SEQUENCE [LARGE SCALE GENOMIC DNA]</scope>
    <source>
        <strain evidence="4">JCM 3369</strain>
    </source>
</reference>
<dbReference type="PANTHER" id="PTHR40078:SF1">
    <property type="entry name" value="INTEGRAL MEMBRANE PROTEIN"/>
    <property type="match status" value="1"/>
</dbReference>
<comment type="caution">
    <text evidence="3">The sequence shown here is derived from an EMBL/GenBank/DDBJ whole genome shotgun (WGS) entry which is preliminary data.</text>
</comment>